<dbReference type="PANTHER" id="PTHR15204:SF0">
    <property type="entry name" value="LARGE PROLINE-RICH PROTEIN BAG6"/>
    <property type="match status" value="1"/>
</dbReference>
<feature type="region of interest" description="Disordered" evidence="1">
    <location>
        <begin position="109"/>
        <end position="128"/>
    </location>
</feature>
<feature type="compositionally biased region" description="Low complexity" evidence="1">
    <location>
        <begin position="452"/>
        <end position="462"/>
    </location>
</feature>
<dbReference type="EMBL" id="JBBJCI010000287">
    <property type="protein sequence ID" value="KAK7235982.1"/>
    <property type="molecule type" value="Genomic_DNA"/>
</dbReference>
<proteinExistence type="predicted"/>
<dbReference type="CDD" id="cd17039">
    <property type="entry name" value="Ubl_ubiquitin_like"/>
    <property type="match status" value="1"/>
</dbReference>
<feature type="region of interest" description="Disordered" evidence="1">
    <location>
        <begin position="447"/>
        <end position="468"/>
    </location>
</feature>
<feature type="domain" description="Ubiquitin-like" evidence="2">
    <location>
        <begin position="37"/>
        <end position="99"/>
    </location>
</feature>
<evidence type="ECO:0000313" key="4">
    <source>
        <dbReference type="Proteomes" id="UP001363151"/>
    </source>
</evidence>
<feature type="region of interest" description="Disordered" evidence="1">
    <location>
        <begin position="325"/>
        <end position="353"/>
    </location>
</feature>
<evidence type="ECO:0000259" key="2">
    <source>
        <dbReference type="PROSITE" id="PS50053"/>
    </source>
</evidence>
<reference evidence="3 4" key="1">
    <citation type="submission" date="2024-03" db="EMBL/GenBank/DDBJ databases">
        <title>Aureococcus anophagefferens CCMP1851 and Kratosvirus quantuckense: Draft genome of a second virus-susceptible host strain in the model system.</title>
        <authorList>
            <person name="Chase E."/>
            <person name="Truchon A.R."/>
            <person name="Schepens W."/>
            <person name="Wilhelm S.W."/>
        </authorList>
    </citation>
    <scope>NUCLEOTIDE SEQUENCE [LARGE SCALE GENOMIC DNA]</scope>
    <source>
        <strain evidence="3 4">CCMP1851</strain>
    </source>
</reference>
<gene>
    <name evidence="3" type="ORF">SO694_0006200</name>
</gene>
<dbReference type="SUPFAM" id="SSF54160">
    <property type="entry name" value="Chromo domain-like"/>
    <property type="match status" value="1"/>
</dbReference>
<dbReference type="Pfam" id="PF00240">
    <property type="entry name" value="ubiquitin"/>
    <property type="match status" value="1"/>
</dbReference>
<dbReference type="Gene3D" id="2.30.30.140">
    <property type="match status" value="1"/>
</dbReference>
<dbReference type="SUPFAM" id="SSF54236">
    <property type="entry name" value="Ubiquitin-like"/>
    <property type="match status" value="1"/>
</dbReference>
<feature type="region of interest" description="Disordered" evidence="1">
    <location>
        <begin position="712"/>
        <end position="737"/>
    </location>
</feature>
<dbReference type="InterPro" id="IPR000626">
    <property type="entry name" value="Ubiquitin-like_dom"/>
</dbReference>
<name>A0ABR1FQX0_AURAN</name>
<keyword evidence="4" id="KW-1185">Reference proteome</keyword>
<comment type="caution">
    <text evidence="3">The sequence shown here is derived from an EMBL/GenBank/DDBJ whole genome shotgun (WGS) entry which is preliminary data.</text>
</comment>
<dbReference type="Proteomes" id="UP001363151">
    <property type="component" value="Unassembled WGS sequence"/>
</dbReference>
<sequence length="823" mass="89932">MDPAETDVVDTQNPISADRVQLHDLPVGEASNPCVLQHIRVRTMDQSTHNLRVNPNESVTNLKSKITDRQRLIYRGRVMSDAHSLTEYHIEDGHTIHMVASPIRPRAMSEADAPSATRPEELPEDNSGMGARRIIAGALDMDTARLVSDALGFVRPSDSGAPVRPTAAVAFGRNMPMQQPAVGLTGTAVAGIGASLEHVRQGLLTLHTILSTMQDPTIVVDLARSNIREGMLTVDSVEPNVCLLTSSAFAGTARNQLQESLDDDRPSLVTSQTSIPQAASEGMIDSTISNRQTPNEDALEAAVAVAAARLRLRRTLATVATSQTSMLVPARSPRRRRFRDRQRANPQANAGHETAYCRSPTFFAGQWLDVEDTVHQWLEATVMRVRSRRMLVHYNGWPTRWDEWIDFDSNRLAPFRTRTLHSSNSPHASPSPVAHIDDAPVTSWARERRSRSAAARATAPPDGRARFPSLATEAAQRRVAEDVRVAVVETQRIFNRVAPLLEALAEMSRDDLSRRDAEAVAILTSASDPNLPWAWPAIQSDGSDTTRGDMPVLTERDGRRTIEISNLARDAAPLLDRLGRVLSDLSPHVAALARDRHTPHVSTSTEEAIDPPLAAARLRGRSYEIDGAHEDGDGMTTNSPAQVEPTLPTDNLLGVVGPERAPLSHSDPYRALVATPSRVPHLHPPGSSPGNIDIHIHAILTPLRNQANIIPADEGVNAPPSSTNTPSRQSQSQSQGAIFEAVSPSPLLSVDQNYQEATQEACIDDTSLCPLDEQNTSSWIAQHEAPETVPLQINEIRTLYTEYAAEYYEFAMAYLNAAVRYCL</sequence>
<organism evidence="3 4">
    <name type="scientific">Aureococcus anophagefferens</name>
    <name type="common">Harmful bloom alga</name>
    <dbReference type="NCBI Taxonomy" id="44056"/>
    <lineage>
        <taxon>Eukaryota</taxon>
        <taxon>Sar</taxon>
        <taxon>Stramenopiles</taxon>
        <taxon>Ochrophyta</taxon>
        <taxon>Pelagophyceae</taxon>
        <taxon>Pelagomonadales</taxon>
        <taxon>Pelagomonadaceae</taxon>
        <taxon>Aureococcus</taxon>
    </lineage>
</organism>
<accession>A0ABR1FQX0</accession>
<dbReference type="InterPro" id="IPR029071">
    <property type="entry name" value="Ubiquitin-like_domsf"/>
</dbReference>
<dbReference type="PANTHER" id="PTHR15204">
    <property type="entry name" value="LARGE PROLINE-RICH PROTEIN BAG6"/>
    <property type="match status" value="1"/>
</dbReference>
<dbReference type="CDD" id="cd20104">
    <property type="entry name" value="MBT_PHF20L1-like"/>
    <property type="match status" value="1"/>
</dbReference>
<protein>
    <recommendedName>
        <fullName evidence="2">Ubiquitin-like domain-containing protein</fullName>
    </recommendedName>
</protein>
<dbReference type="SMART" id="SM00213">
    <property type="entry name" value="UBQ"/>
    <property type="match status" value="1"/>
</dbReference>
<dbReference type="InterPro" id="IPR016197">
    <property type="entry name" value="Chromo-like_dom_sf"/>
</dbReference>
<evidence type="ECO:0000313" key="3">
    <source>
        <dbReference type="EMBL" id="KAK7235982.1"/>
    </source>
</evidence>
<evidence type="ECO:0000256" key="1">
    <source>
        <dbReference type="SAM" id="MobiDB-lite"/>
    </source>
</evidence>
<dbReference type="Gene3D" id="3.10.20.90">
    <property type="entry name" value="Phosphatidylinositol 3-kinase Catalytic Subunit, Chain A, domain 1"/>
    <property type="match status" value="1"/>
</dbReference>
<dbReference type="PROSITE" id="PS50053">
    <property type="entry name" value="UBIQUITIN_2"/>
    <property type="match status" value="1"/>
</dbReference>
<dbReference type="InterPro" id="IPR004092">
    <property type="entry name" value="Mbt"/>
</dbReference>
<feature type="compositionally biased region" description="Polar residues" evidence="1">
    <location>
        <begin position="719"/>
        <end position="736"/>
    </location>
</feature>
<dbReference type="Pfam" id="PF02820">
    <property type="entry name" value="MBT"/>
    <property type="match status" value="1"/>
</dbReference>